<organism evidence="6 7">
    <name type="scientific">Sporosarcina siberiensis</name>
    <dbReference type="NCBI Taxonomy" id="1365606"/>
    <lineage>
        <taxon>Bacteria</taxon>
        <taxon>Bacillati</taxon>
        <taxon>Bacillota</taxon>
        <taxon>Bacilli</taxon>
        <taxon>Bacillales</taxon>
        <taxon>Caryophanaceae</taxon>
        <taxon>Sporosarcina</taxon>
    </lineage>
</organism>
<dbReference type="PANTHER" id="PTHR35529">
    <property type="entry name" value="MANGANESE EFFLUX PUMP MNTP-RELATED"/>
    <property type="match status" value="1"/>
</dbReference>
<keyword evidence="7" id="KW-1185">Reference proteome</keyword>
<feature type="transmembrane region" description="Helical" evidence="5">
    <location>
        <begin position="147"/>
        <end position="166"/>
    </location>
</feature>
<evidence type="ECO:0000256" key="4">
    <source>
        <dbReference type="ARBA" id="ARBA00023136"/>
    </source>
</evidence>
<evidence type="ECO:0000256" key="1">
    <source>
        <dbReference type="ARBA" id="ARBA00022475"/>
    </source>
</evidence>
<dbReference type="PANTHER" id="PTHR35529:SF1">
    <property type="entry name" value="MANGANESE EFFLUX PUMP MNTP-RELATED"/>
    <property type="match status" value="1"/>
</dbReference>
<evidence type="ECO:0000256" key="2">
    <source>
        <dbReference type="ARBA" id="ARBA00022692"/>
    </source>
</evidence>
<dbReference type="EMBL" id="JBHUGI010000034">
    <property type="protein sequence ID" value="MFD1929377.1"/>
    <property type="molecule type" value="Genomic_DNA"/>
</dbReference>
<keyword evidence="2 5" id="KW-0812">Transmembrane</keyword>
<evidence type="ECO:0000313" key="7">
    <source>
        <dbReference type="Proteomes" id="UP001597218"/>
    </source>
</evidence>
<comment type="caution">
    <text evidence="6">The sequence shown here is derived from an EMBL/GenBank/DDBJ whole genome shotgun (WGS) entry which is preliminary data.</text>
</comment>
<accession>A0ABW4SIJ1</accession>
<protein>
    <submittedName>
        <fullName evidence="6">Manganese efflux pump MntP family protein</fullName>
    </submittedName>
</protein>
<dbReference type="InterPro" id="IPR003810">
    <property type="entry name" value="Mntp/YtaF"/>
</dbReference>
<keyword evidence="4 5" id="KW-0472">Membrane</keyword>
<feature type="transmembrane region" description="Helical" evidence="5">
    <location>
        <begin position="55"/>
        <end position="77"/>
    </location>
</feature>
<feature type="transmembrane region" description="Helical" evidence="5">
    <location>
        <begin position="117"/>
        <end position="135"/>
    </location>
</feature>
<reference evidence="7" key="1">
    <citation type="journal article" date="2019" name="Int. J. Syst. Evol. Microbiol.">
        <title>The Global Catalogue of Microorganisms (GCM) 10K type strain sequencing project: providing services to taxonomists for standard genome sequencing and annotation.</title>
        <authorList>
            <consortium name="The Broad Institute Genomics Platform"/>
            <consortium name="The Broad Institute Genome Sequencing Center for Infectious Disease"/>
            <person name="Wu L."/>
            <person name="Ma J."/>
        </authorList>
    </citation>
    <scope>NUCLEOTIDE SEQUENCE [LARGE SCALE GENOMIC DNA]</scope>
    <source>
        <strain evidence="7">CGMCC 4.7177</strain>
    </source>
</reference>
<evidence type="ECO:0000313" key="6">
    <source>
        <dbReference type="EMBL" id="MFD1929377.1"/>
    </source>
</evidence>
<feature type="transmembrane region" description="Helical" evidence="5">
    <location>
        <begin position="28"/>
        <end position="49"/>
    </location>
</feature>
<evidence type="ECO:0000256" key="5">
    <source>
        <dbReference type="SAM" id="Phobius"/>
    </source>
</evidence>
<feature type="transmembrane region" description="Helical" evidence="5">
    <location>
        <begin position="89"/>
        <end position="111"/>
    </location>
</feature>
<keyword evidence="3 5" id="KW-1133">Transmembrane helix</keyword>
<dbReference type="Proteomes" id="UP001597218">
    <property type="component" value="Unassembled WGS sequence"/>
</dbReference>
<keyword evidence="1" id="KW-1003">Cell membrane</keyword>
<gene>
    <name evidence="6" type="ORF">ACFSFY_15145</name>
</gene>
<evidence type="ECO:0000256" key="3">
    <source>
        <dbReference type="ARBA" id="ARBA00022989"/>
    </source>
</evidence>
<feature type="transmembrane region" description="Helical" evidence="5">
    <location>
        <begin position="6"/>
        <end position="21"/>
    </location>
</feature>
<sequence>MNEIFAAFVTSLDVIIVYTFLRIRRGKFLLALSTSFLNMAFPLLGFITGEFSSHYFIGWSSLLSGTLLCLIGLHMILQESDDGSQVGRVNPLIIALAVSVDTFSVSVSFGMIHMNKLIFIVASGLFTLVLSYAALRYKGNMGVKGSRILRSLVGVALIGMGVMSFFR</sequence>
<dbReference type="RefSeq" id="WP_381539457.1">
    <property type="nucleotide sequence ID" value="NZ_JBHUGI010000034.1"/>
</dbReference>
<dbReference type="Pfam" id="PF02659">
    <property type="entry name" value="Mntp"/>
    <property type="match status" value="1"/>
</dbReference>
<proteinExistence type="predicted"/>
<name>A0ABW4SIJ1_9BACL</name>